<keyword evidence="1" id="KW-0732">Signal</keyword>
<feature type="chain" id="PRO_5041070726" evidence="1">
    <location>
        <begin position="23"/>
        <end position="160"/>
    </location>
</feature>
<dbReference type="Gene3D" id="2.60.40.1090">
    <property type="entry name" value="Fimbrial-type adhesion domain"/>
    <property type="match status" value="1"/>
</dbReference>
<feature type="signal peptide" evidence="1">
    <location>
        <begin position="1"/>
        <end position="22"/>
    </location>
</feature>
<evidence type="ECO:0000313" key="4">
    <source>
        <dbReference type="Proteomes" id="UP000674270"/>
    </source>
</evidence>
<dbReference type="GO" id="GO:0007155">
    <property type="term" value="P:cell adhesion"/>
    <property type="evidence" value="ECO:0007669"/>
    <property type="project" value="InterPro"/>
</dbReference>
<protein>
    <submittedName>
        <fullName evidence="2">Fimbrial protein</fullName>
    </submittedName>
</protein>
<dbReference type="SUPFAM" id="SSF49401">
    <property type="entry name" value="Bacterial adhesins"/>
    <property type="match status" value="1"/>
</dbReference>
<gene>
    <name evidence="2" type="ORF">J7T18_03820</name>
    <name evidence="3" type="ORF">NLX89_10310</name>
</gene>
<dbReference type="GO" id="GO:0009289">
    <property type="term" value="C:pilus"/>
    <property type="evidence" value="ECO:0007669"/>
    <property type="project" value="InterPro"/>
</dbReference>
<dbReference type="RefSeq" id="WP_102138571.1">
    <property type="nucleotide sequence ID" value="NZ_CP031123.2"/>
</dbReference>
<dbReference type="EMBL" id="JANAVW010000001">
    <property type="protein sequence ID" value="MDT0133733.1"/>
    <property type="molecule type" value="Genomic_DNA"/>
</dbReference>
<reference evidence="3 5" key="2">
    <citation type="submission" date="2022-06" db="EMBL/GenBank/DDBJ databases">
        <title>Chromosome and plasmid sequencings of Enterobacteriales species co-exiting double carbapenemases.</title>
        <authorList>
            <person name="Fu Y."/>
        </authorList>
    </citation>
    <scope>NUCLEOTIDE SEQUENCE [LARGE SCALE GENOMIC DNA]</scope>
    <source>
        <strain evidence="3 5">21030615019</strain>
    </source>
</reference>
<comment type="caution">
    <text evidence="2">The sequence shown here is derived from an EMBL/GenBank/DDBJ whole genome shotgun (WGS) entry which is preliminary data.</text>
</comment>
<evidence type="ECO:0000313" key="3">
    <source>
        <dbReference type="EMBL" id="MDT0133733.1"/>
    </source>
</evidence>
<dbReference type="GeneID" id="89490128"/>
<dbReference type="InterPro" id="IPR008966">
    <property type="entry name" value="Adhesion_dom_sf"/>
</dbReference>
<dbReference type="AlphaFoldDB" id="A0A345LTP1"/>
<dbReference type="KEGG" id="prq:CYG50_05265"/>
<evidence type="ECO:0000313" key="2">
    <source>
        <dbReference type="EMBL" id="MBQ0267428.1"/>
    </source>
</evidence>
<dbReference type="OrthoDB" id="7018672at2"/>
<dbReference type="Proteomes" id="UP001252207">
    <property type="component" value="Unassembled WGS sequence"/>
</dbReference>
<organism evidence="2 4">
    <name type="scientific">Providencia huaxiensis</name>
    <dbReference type="NCBI Taxonomy" id="2027290"/>
    <lineage>
        <taxon>Bacteria</taxon>
        <taxon>Pseudomonadati</taxon>
        <taxon>Pseudomonadota</taxon>
        <taxon>Gammaproteobacteria</taxon>
        <taxon>Enterobacterales</taxon>
        <taxon>Morganellaceae</taxon>
        <taxon>Providencia</taxon>
    </lineage>
</organism>
<name>A0A345LTP1_9GAMM</name>
<proteinExistence type="predicted"/>
<dbReference type="InterPro" id="IPR036937">
    <property type="entry name" value="Adhesion_dom_fimbrial_sf"/>
</dbReference>
<evidence type="ECO:0000256" key="1">
    <source>
        <dbReference type="SAM" id="SignalP"/>
    </source>
</evidence>
<keyword evidence="5" id="KW-1185">Reference proteome</keyword>
<sequence length="160" mass="17548">MFKISKFLCFSLLLFISLYAWADGKFVTVKVNVLSGGCVLNDNEAIFVDFGDDIVISQIDSGKYIEVIDYDLYCDSNFDELYLIFDGVQGETANSLDVADTPGLNIKLFIDNKPMVIGSRYYIDNDSNLPALTAELALANGIRPVGGEFSTAATLTVGYH</sequence>
<accession>A0A345LTP1</accession>
<reference evidence="2" key="1">
    <citation type="submission" date="2021-03" db="EMBL/GenBank/DDBJ databases">
        <authorList>
            <person name="Stanton E."/>
        </authorList>
    </citation>
    <scope>NUCLEOTIDE SEQUENCE</scope>
    <source>
        <strain evidence="2">2020EL-00113</strain>
    </source>
</reference>
<dbReference type="EMBL" id="JAGKLY010000001">
    <property type="protein sequence ID" value="MBQ0267428.1"/>
    <property type="molecule type" value="Genomic_DNA"/>
</dbReference>
<evidence type="ECO:0000313" key="5">
    <source>
        <dbReference type="Proteomes" id="UP001252207"/>
    </source>
</evidence>
<dbReference type="Proteomes" id="UP000674270">
    <property type="component" value="Unassembled WGS sequence"/>
</dbReference>